<accession>Q9YFX1</accession>
<dbReference type="KEGG" id="ape:APE_0129.1"/>
<sequence>MRMFSRRFRRLSPRDIIGGDVTLRRPSVAEALAVASASFIASFYVSGETILLAAGLALGGLAIASSLPARAGRVFIAGIRLEFMIPGRIVEGEVRTGRLLVENRTLNPMVLKIILKPEEGLEVEPERAEVHAPPLSRRSISLVVKPRFGRYKLIASIEEARSPLGLWSLQPEQPQTAVEVLATPKPEVVSEDISVLTGPGSLDRGREGSGLDYRSFREYQPGDDPRSIEWKLTGRRGAPVVREVEGAESSKPVRLVLAIRPQHYRKPLYNSPYGAAARRLYTISMMLAEEGVRHSVLLPGARGFQELEISTPRDTLELGLALAIYTPEDPPIDYAYLIEDLARRDSPVIVVSPKGTLGEIVDKDRVYVLEV</sequence>
<keyword evidence="1" id="KW-1133">Transmembrane helix</keyword>
<dbReference type="PANTHER" id="PTHR34351:SF1">
    <property type="entry name" value="SLR1927 PROTEIN"/>
    <property type="match status" value="1"/>
</dbReference>
<protein>
    <recommendedName>
        <fullName evidence="2">DUF58 domain-containing protein</fullName>
    </recommendedName>
</protein>
<proteinExistence type="predicted"/>
<evidence type="ECO:0000256" key="1">
    <source>
        <dbReference type="SAM" id="Phobius"/>
    </source>
</evidence>
<dbReference type="eggNOG" id="arCOG02742">
    <property type="taxonomic scope" value="Archaea"/>
</dbReference>
<reference evidence="3 4" key="1">
    <citation type="journal article" date="1999" name="DNA Res.">
        <title>Complete genome sequence of an aerobic hyper-thermophilic crenarchaeon, Aeropyrum pernix K1.</title>
        <authorList>
            <person name="Kawarabayasi Y."/>
            <person name="Hino Y."/>
            <person name="Horikawa H."/>
            <person name="Yamazaki S."/>
            <person name="Haikawa Y."/>
            <person name="Jin-no K."/>
            <person name="Takahashi M."/>
            <person name="Sekine M."/>
            <person name="Baba S."/>
            <person name="Ankai A."/>
            <person name="Kosugi H."/>
            <person name="Hosoyama A."/>
            <person name="Fukui S."/>
            <person name="Nagai Y."/>
            <person name="Nishijima K."/>
            <person name="Nakazawa H."/>
            <person name="Takamiya M."/>
            <person name="Masuda S."/>
            <person name="Funahashi T."/>
            <person name="Tanaka T."/>
            <person name="Kudoh Y."/>
            <person name="Yamazaki J."/>
            <person name="Kushida N."/>
            <person name="Oguchi A."/>
            <person name="Aoki K."/>
            <person name="Kubota K."/>
            <person name="Nakamura Y."/>
            <person name="Nomura N."/>
            <person name="Sako Y."/>
            <person name="Kikuchi H."/>
        </authorList>
    </citation>
    <scope>NUCLEOTIDE SEQUENCE [LARGE SCALE GENOMIC DNA]</scope>
    <source>
        <strain evidence="4">ATCC 700893 / DSM 11879 / JCM 9820 / NBRC 100138 / K1</strain>
    </source>
</reference>
<dbReference type="EnsemblBacteria" id="BAA79040">
    <property type="protein sequence ID" value="BAA79040"/>
    <property type="gene ID" value="APE_0129.1"/>
</dbReference>
<dbReference type="PIR" id="F72767">
    <property type="entry name" value="F72767"/>
</dbReference>
<keyword evidence="4" id="KW-1185">Reference proteome</keyword>
<dbReference type="Pfam" id="PF01882">
    <property type="entry name" value="DUF58"/>
    <property type="match status" value="1"/>
</dbReference>
<dbReference type="AlphaFoldDB" id="Q9YFX1"/>
<dbReference type="InterPro" id="IPR002881">
    <property type="entry name" value="DUF58"/>
</dbReference>
<gene>
    <name evidence="3" type="ordered locus">APE_0129.1</name>
</gene>
<dbReference type="Proteomes" id="UP000002518">
    <property type="component" value="Chromosome"/>
</dbReference>
<evidence type="ECO:0000313" key="4">
    <source>
        <dbReference type="Proteomes" id="UP000002518"/>
    </source>
</evidence>
<dbReference type="STRING" id="272557.APE_0129.1"/>
<feature type="transmembrane region" description="Helical" evidence="1">
    <location>
        <begin position="50"/>
        <end position="69"/>
    </location>
</feature>
<organism evidence="3 4">
    <name type="scientific">Aeropyrum pernix (strain ATCC 700893 / DSM 11879 / JCM 9820 / NBRC 100138 / K1)</name>
    <dbReference type="NCBI Taxonomy" id="272557"/>
    <lineage>
        <taxon>Archaea</taxon>
        <taxon>Thermoproteota</taxon>
        <taxon>Thermoprotei</taxon>
        <taxon>Desulfurococcales</taxon>
        <taxon>Desulfurococcaceae</taxon>
        <taxon>Aeropyrum</taxon>
    </lineage>
</organism>
<keyword evidence="1" id="KW-0812">Transmembrane</keyword>
<keyword evidence="1" id="KW-0472">Membrane</keyword>
<dbReference type="PANTHER" id="PTHR34351">
    <property type="entry name" value="SLR1927 PROTEIN-RELATED"/>
    <property type="match status" value="1"/>
</dbReference>
<evidence type="ECO:0000259" key="2">
    <source>
        <dbReference type="Pfam" id="PF01882"/>
    </source>
</evidence>
<feature type="domain" description="DUF58" evidence="2">
    <location>
        <begin position="216"/>
        <end position="247"/>
    </location>
</feature>
<dbReference type="EMBL" id="BA000002">
    <property type="protein sequence ID" value="BAA79040.2"/>
    <property type="molecule type" value="Genomic_DNA"/>
</dbReference>
<name>Q9YFX1_AERPE</name>
<evidence type="ECO:0000313" key="3">
    <source>
        <dbReference type="EMBL" id="BAA79040.2"/>
    </source>
</evidence>